<organism evidence="3 4">
    <name type="scientific">Candidatus Gallilactobacillus intestinavium</name>
    <dbReference type="NCBI Taxonomy" id="2840838"/>
    <lineage>
        <taxon>Bacteria</taxon>
        <taxon>Bacillati</taxon>
        <taxon>Bacillota</taxon>
        <taxon>Bacilli</taxon>
        <taxon>Lactobacillales</taxon>
        <taxon>Lactobacillaceae</taxon>
        <taxon>Lactobacillaceae incertae sedis</taxon>
        <taxon>Candidatus Gallilactobacillus</taxon>
    </lineage>
</organism>
<name>A0A9D9E8E6_9LACO</name>
<dbReference type="InterPro" id="IPR002491">
    <property type="entry name" value="ABC_transptr_periplasmic_BD"/>
</dbReference>
<evidence type="ECO:0000259" key="2">
    <source>
        <dbReference type="PROSITE" id="PS50983"/>
    </source>
</evidence>
<evidence type="ECO:0000313" key="3">
    <source>
        <dbReference type="EMBL" id="MBO8442120.1"/>
    </source>
</evidence>
<protein>
    <submittedName>
        <fullName evidence="3">ABC transporter substrate-binding protein</fullName>
    </submittedName>
</protein>
<evidence type="ECO:0000256" key="1">
    <source>
        <dbReference type="ARBA" id="ARBA00008814"/>
    </source>
</evidence>
<dbReference type="InterPro" id="IPR050902">
    <property type="entry name" value="ABC_Transporter_SBP"/>
</dbReference>
<dbReference type="AlphaFoldDB" id="A0A9D9E8E6"/>
<dbReference type="PANTHER" id="PTHR30535:SF34">
    <property type="entry name" value="MOLYBDATE-BINDING PROTEIN MOLA"/>
    <property type="match status" value="1"/>
</dbReference>
<dbReference type="Pfam" id="PF01497">
    <property type="entry name" value="Peripla_BP_2"/>
    <property type="match status" value="1"/>
</dbReference>
<reference evidence="3" key="1">
    <citation type="submission" date="2020-10" db="EMBL/GenBank/DDBJ databases">
        <authorList>
            <person name="Gilroy R."/>
        </authorList>
    </citation>
    <scope>NUCLEOTIDE SEQUENCE</scope>
    <source>
        <strain evidence="3">C6-149</strain>
    </source>
</reference>
<dbReference type="Proteomes" id="UP000823614">
    <property type="component" value="Unassembled WGS sequence"/>
</dbReference>
<dbReference type="EMBL" id="JADIMP010000107">
    <property type="protein sequence ID" value="MBO8442120.1"/>
    <property type="molecule type" value="Genomic_DNA"/>
</dbReference>
<feature type="domain" description="Fe/B12 periplasmic-binding" evidence="2">
    <location>
        <begin position="1"/>
        <end position="160"/>
    </location>
</feature>
<feature type="non-terminal residue" evidence="3">
    <location>
        <position position="1"/>
    </location>
</feature>
<comment type="caution">
    <text evidence="3">The sequence shown here is derived from an EMBL/GenBank/DDBJ whole genome shotgun (WGS) entry which is preliminary data.</text>
</comment>
<evidence type="ECO:0000313" key="4">
    <source>
        <dbReference type="Proteomes" id="UP000823614"/>
    </source>
</evidence>
<dbReference type="PANTHER" id="PTHR30535">
    <property type="entry name" value="VITAMIN B12-BINDING PROTEIN"/>
    <property type="match status" value="1"/>
</dbReference>
<dbReference type="PROSITE" id="PS50983">
    <property type="entry name" value="FE_B12_PBP"/>
    <property type="match status" value="1"/>
</dbReference>
<sequence length="195" mass="22113">VNITAKIIGGKAPTIAKNYNEYLNKNIKTVQSKTKNINNRPTVLHIASSKNLTQVDGKQTIINQWINIAGGKNVINKKGNMISITPEQIIKANPKFIIVGQSSSKQALNALKKNPQLKNLPAVKKHHVYGNPQGTFPWDRYSAEEALQVLWAAKLFHPNLFKNINMIQKTQQFYKQFYDFNLTKQQAKDILECKK</sequence>
<accession>A0A9D9E8E6</accession>
<dbReference type="SUPFAM" id="SSF53807">
    <property type="entry name" value="Helical backbone' metal receptor"/>
    <property type="match status" value="1"/>
</dbReference>
<comment type="similarity">
    <text evidence="1">Belongs to the bacterial solute-binding protein 8 family.</text>
</comment>
<proteinExistence type="inferred from homology"/>
<gene>
    <name evidence="3" type="ORF">IAA89_06825</name>
</gene>
<dbReference type="Gene3D" id="3.40.50.1980">
    <property type="entry name" value="Nitrogenase molybdenum iron protein domain"/>
    <property type="match status" value="1"/>
</dbReference>
<reference evidence="3" key="2">
    <citation type="journal article" date="2021" name="PeerJ">
        <title>Extensive microbial diversity within the chicken gut microbiome revealed by metagenomics and culture.</title>
        <authorList>
            <person name="Gilroy R."/>
            <person name="Ravi A."/>
            <person name="Getino M."/>
            <person name="Pursley I."/>
            <person name="Horton D.L."/>
            <person name="Alikhan N.F."/>
            <person name="Baker D."/>
            <person name="Gharbi K."/>
            <person name="Hall N."/>
            <person name="Watson M."/>
            <person name="Adriaenssens E.M."/>
            <person name="Foster-Nyarko E."/>
            <person name="Jarju S."/>
            <person name="Secka A."/>
            <person name="Antonio M."/>
            <person name="Oren A."/>
            <person name="Chaudhuri R.R."/>
            <person name="La Ragione R."/>
            <person name="Hildebrand F."/>
            <person name="Pallen M.J."/>
        </authorList>
    </citation>
    <scope>NUCLEOTIDE SEQUENCE</scope>
    <source>
        <strain evidence="3">C6-149</strain>
    </source>
</reference>